<feature type="domain" description="NACHT" evidence="1">
    <location>
        <begin position="240"/>
        <end position="399"/>
    </location>
</feature>
<dbReference type="InterPro" id="IPR007111">
    <property type="entry name" value="NACHT_NTPase"/>
</dbReference>
<dbReference type="Proteomes" id="UP000008782">
    <property type="component" value="Unassembled WGS sequence"/>
</dbReference>
<dbReference type="HOGENOM" id="CLU_302472_0_0_1"/>
<dbReference type="GeneID" id="24412802"/>
<evidence type="ECO:0000259" key="1">
    <source>
        <dbReference type="Pfam" id="PF05729"/>
    </source>
</evidence>
<dbReference type="InterPro" id="IPR027417">
    <property type="entry name" value="P-loop_NTPase"/>
</dbReference>
<proteinExistence type="predicted"/>
<dbReference type="EMBL" id="GG697361">
    <property type="protein sequence ID" value="EFQ32293.1"/>
    <property type="molecule type" value="Genomic_DNA"/>
</dbReference>
<sequence length="986" mass="110471">MAAFPAVLAQATIHKSDSLSSRPGRCPVLFHNSRCLQSSRCSIDIIGFEKEDKTALRYFSNLPPASNAAPRLLFALQRPPVSKPARVSIINKTKGMPGEGTVSCVSKIEGEFGFRGSFAELPVRLSIAADSLLVLPITWRSQGKWRMKMFQNVMDKVVTLSPTTAPVLASQLHSCIQPTILAWLPSTITKDACLLNLPRNGQMVVKDAKLRDELAQEHNLLCFEMEATGALAGFPSKEIRRIFIRGRVGVGKTTFRKKIVDEFLYQQRWNDIFDRLLWIPLRHLRERTGAHGYTFEHLFCDLYFPKECGRDSSKALWKACKLPNGLKSLFLLDGLDGILYDISSHSDTHRFLKYLMDQPNVIVTARPSTAVSATFLPFDIELETIGFGSDQVDTYVQKVEPERADAIRSYVDYDPLVGDLIRIPIQLDVLCYSWGDMTEEVPETMTDLYRAIEKSLWRKDILRLEKKVDGQLVTKTDLGHPDCARDLVQDEASFLEYFVFTGMCNGVVVFDASFRSAVSKQMHPGTMIERTLSIVSYLRSSDPSVSAKSRTYNFLHLTLEETHKPYHQSLAVASYEKDEMETREFFAKYEYSVRYVIVWRFAVGLLSSEAAEAETETVAFFEALSSEPLDPLSPSHQRLTIHYLSELPSSNVLGLWSCGGIYWKKRISVWLDFQIKTSKRPIAASLVEEIEFPPMAIDQSNLPSEAAGAAIASLDGSSSNIRHAVVETLSRQINLRLEAANAVVLCHDDHDPDVRRAAAYALWDSLPLRLCLASQVNLQRPLTALRNLLTTKKNTEFRRTVIKSSDDRSVLPPHIDDSIMAHLDNQDVHTKKAVFEALCIQQDLPKDAIDRIVAYLDDQEAHTREGAVKVSRSQRHPPQDAINGILVCFNDTDGRVRRTAVRALGSPSFSNQRPKAASTLKALFDNKDADVRRAAVETQSSCSFSSKRPETVSALVAHLENKNGGIRRAANEALHNLLVLNQKVGN</sequence>
<dbReference type="AlphaFoldDB" id="E3QN55"/>
<reference evidence="4" key="1">
    <citation type="journal article" date="2012" name="Nat. Genet.">
        <title>Lifestyle transitions in plant pathogenic Colletotrichum fungi deciphered by genome and transcriptome analyses.</title>
        <authorList>
            <person name="O'Connell R.J."/>
            <person name="Thon M.R."/>
            <person name="Hacquard S."/>
            <person name="Amyotte S.G."/>
            <person name="Kleemann J."/>
            <person name="Torres M.F."/>
            <person name="Damm U."/>
            <person name="Buiate E.A."/>
            <person name="Epstein L."/>
            <person name="Alkan N."/>
            <person name="Altmueller J."/>
            <person name="Alvarado-Balderrama L."/>
            <person name="Bauser C.A."/>
            <person name="Becker C."/>
            <person name="Birren B.W."/>
            <person name="Chen Z."/>
            <person name="Choi J."/>
            <person name="Crouch J.A."/>
            <person name="Duvick J.P."/>
            <person name="Farman M.A."/>
            <person name="Gan P."/>
            <person name="Heiman D."/>
            <person name="Henrissat B."/>
            <person name="Howard R.J."/>
            <person name="Kabbage M."/>
            <person name="Koch C."/>
            <person name="Kracher B."/>
            <person name="Kubo Y."/>
            <person name="Law A.D."/>
            <person name="Lebrun M.-H."/>
            <person name="Lee Y.-H."/>
            <person name="Miyara I."/>
            <person name="Moore N."/>
            <person name="Neumann U."/>
            <person name="Nordstroem K."/>
            <person name="Panaccione D.G."/>
            <person name="Panstruga R."/>
            <person name="Place M."/>
            <person name="Proctor R.H."/>
            <person name="Prusky D."/>
            <person name="Rech G."/>
            <person name="Reinhardt R."/>
            <person name="Rollins J.A."/>
            <person name="Rounsley S."/>
            <person name="Schardl C.L."/>
            <person name="Schwartz D.C."/>
            <person name="Shenoy N."/>
            <person name="Shirasu K."/>
            <person name="Sikhakolli U.R."/>
            <person name="Stueber K."/>
            <person name="Sukno S.A."/>
            <person name="Sweigard J.A."/>
            <person name="Takano Y."/>
            <person name="Takahara H."/>
            <person name="Trail F."/>
            <person name="van der Does H.C."/>
            <person name="Voll L.M."/>
            <person name="Will I."/>
            <person name="Young S."/>
            <person name="Zeng Q."/>
            <person name="Zhang J."/>
            <person name="Zhou S."/>
            <person name="Dickman M.B."/>
            <person name="Schulze-Lefert P."/>
            <person name="Ver Loren van Themaat E."/>
            <person name="Ma L.-J."/>
            <person name="Vaillancourt L.J."/>
        </authorList>
    </citation>
    <scope>NUCLEOTIDE SEQUENCE [LARGE SCALE GENOMIC DNA]</scope>
    <source>
        <strain evidence="4">M1.001 / M2 / FGSC 10212</strain>
    </source>
</reference>
<gene>
    <name evidence="3" type="ORF">GLRG_07437</name>
</gene>
<evidence type="ECO:0000313" key="3">
    <source>
        <dbReference type="EMBL" id="EFQ32293.1"/>
    </source>
</evidence>
<dbReference type="RefSeq" id="XP_008096313.1">
    <property type="nucleotide sequence ID" value="XM_008098122.1"/>
</dbReference>
<evidence type="ECO:0000259" key="2">
    <source>
        <dbReference type="Pfam" id="PF23238"/>
    </source>
</evidence>
<dbReference type="VEuPathDB" id="FungiDB:GLRG_07437"/>
<dbReference type="OrthoDB" id="427518at2759"/>
<dbReference type="PANTHER" id="PTHR46312:SF2">
    <property type="entry name" value="NUCLEOTIDE-BINDING OLIGOMERIZATION DOMAIN-CONTAINING PROTEIN 2-LIKE"/>
    <property type="match status" value="1"/>
</dbReference>
<dbReference type="SUPFAM" id="SSF52540">
    <property type="entry name" value="P-loop containing nucleoside triphosphate hydrolases"/>
    <property type="match status" value="1"/>
</dbReference>
<organism evidence="4">
    <name type="scientific">Colletotrichum graminicola (strain M1.001 / M2 / FGSC 10212)</name>
    <name type="common">Maize anthracnose fungus</name>
    <name type="synonym">Glomerella graminicola</name>
    <dbReference type="NCBI Taxonomy" id="645133"/>
    <lineage>
        <taxon>Eukaryota</taxon>
        <taxon>Fungi</taxon>
        <taxon>Dikarya</taxon>
        <taxon>Ascomycota</taxon>
        <taxon>Pezizomycotina</taxon>
        <taxon>Sordariomycetes</taxon>
        <taxon>Hypocreomycetidae</taxon>
        <taxon>Glomerellales</taxon>
        <taxon>Glomerellaceae</taxon>
        <taxon>Colletotrichum</taxon>
        <taxon>Colletotrichum graminicola species complex</taxon>
    </lineage>
</organism>
<dbReference type="InterPro" id="IPR016024">
    <property type="entry name" value="ARM-type_fold"/>
</dbReference>
<dbReference type="Pfam" id="PF23238">
    <property type="entry name" value="DUF7068"/>
    <property type="match status" value="1"/>
</dbReference>
<accession>E3QN55</accession>
<dbReference type="PANTHER" id="PTHR46312">
    <property type="entry name" value="NACHT DOMAIN-CONTAINING PROTEIN"/>
    <property type="match status" value="1"/>
</dbReference>
<dbReference type="Pfam" id="PF13646">
    <property type="entry name" value="HEAT_2"/>
    <property type="match status" value="1"/>
</dbReference>
<dbReference type="InterPro" id="IPR055496">
    <property type="entry name" value="DUF7068"/>
</dbReference>
<protein>
    <submittedName>
        <fullName evidence="3">Uncharacterized protein</fullName>
    </submittedName>
</protein>
<evidence type="ECO:0000313" key="4">
    <source>
        <dbReference type="Proteomes" id="UP000008782"/>
    </source>
</evidence>
<dbReference type="Pfam" id="PF05729">
    <property type="entry name" value="NACHT"/>
    <property type="match status" value="1"/>
</dbReference>
<feature type="domain" description="DUF7068" evidence="2">
    <location>
        <begin position="403"/>
        <end position="444"/>
    </location>
</feature>
<dbReference type="InterPro" id="IPR011989">
    <property type="entry name" value="ARM-like"/>
</dbReference>
<keyword evidence="4" id="KW-1185">Reference proteome</keyword>
<dbReference type="Gene3D" id="1.25.10.10">
    <property type="entry name" value="Leucine-rich Repeat Variant"/>
    <property type="match status" value="2"/>
</dbReference>
<name>E3QN55_COLGM</name>
<dbReference type="eggNOG" id="KOG2029">
    <property type="taxonomic scope" value="Eukaryota"/>
</dbReference>
<dbReference type="STRING" id="645133.E3QN55"/>
<dbReference type="SUPFAM" id="SSF48371">
    <property type="entry name" value="ARM repeat"/>
    <property type="match status" value="1"/>
</dbReference>
<dbReference type="Gene3D" id="3.40.50.300">
    <property type="entry name" value="P-loop containing nucleotide triphosphate hydrolases"/>
    <property type="match status" value="1"/>
</dbReference>